<feature type="compositionally biased region" description="Low complexity" evidence="1">
    <location>
        <begin position="114"/>
        <end position="140"/>
    </location>
</feature>
<comment type="caution">
    <text evidence="2">The sequence shown here is derived from an EMBL/GenBank/DDBJ whole genome shotgun (WGS) entry which is preliminary data.</text>
</comment>
<proteinExistence type="predicted"/>
<organism evidence="2 3">
    <name type="scientific">Kribbella soli</name>
    <dbReference type="NCBI Taxonomy" id="1124743"/>
    <lineage>
        <taxon>Bacteria</taxon>
        <taxon>Bacillati</taxon>
        <taxon>Actinomycetota</taxon>
        <taxon>Actinomycetes</taxon>
        <taxon>Propionibacteriales</taxon>
        <taxon>Kribbellaceae</taxon>
        <taxon>Kribbella</taxon>
    </lineage>
</organism>
<dbReference type="AlphaFoldDB" id="A0A4R0HGZ4"/>
<sequence>MVEFVIFVVVMIVLSLISKARQGSKGGNGQPNARMQALIERIQAQQGGNQPVQFQGQFTQAAGPGGPPPAPIPGQMQTGSAQGSQQAAAVLQQLLQNGRQPRHLGERNSPGQAAQQPGTGTPYQPPAQYQPSQYPVQYNPGPYQPPAHRPQQNNLPTPKQDLDARVRDLMNAGNEVGAVRLLSDERELGILEAQKYARTLVAPPAAQQSADVLDEPDGDEERYVGSAAFAESIFNVNDRDENVWASGWVDEPEPEDRSDIEELWQTVSNPPRVTPPTSQ</sequence>
<feature type="compositionally biased region" description="Low complexity" evidence="1">
    <location>
        <begin position="73"/>
        <end position="87"/>
    </location>
</feature>
<reference evidence="2 3" key="1">
    <citation type="submission" date="2019-02" db="EMBL/GenBank/DDBJ databases">
        <title>Kribbella capetownensis sp. nov. and Kribbella speibonae sp. nov., isolated from soil.</title>
        <authorList>
            <person name="Curtis S.M."/>
            <person name="Norton I."/>
            <person name="Everest G.J."/>
            <person name="Meyers P.R."/>
        </authorList>
    </citation>
    <scope>NUCLEOTIDE SEQUENCE [LARGE SCALE GENOMIC DNA]</scope>
    <source>
        <strain evidence="2 3">KCTC 29219</strain>
    </source>
</reference>
<accession>A0A4R0HGZ4</accession>
<evidence type="ECO:0000256" key="1">
    <source>
        <dbReference type="SAM" id="MobiDB-lite"/>
    </source>
</evidence>
<dbReference type="RefSeq" id="WP_131339353.1">
    <property type="nucleotide sequence ID" value="NZ_SJJZ01000002.1"/>
</dbReference>
<protein>
    <submittedName>
        <fullName evidence="2">Uncharacterized protein</fullName>
    </submittedName>
</protein>
<feature type="region of interest" description="Disordered" evidence="1">
    <location>
        <begin position="248"/>
        <end position="279"/>
    </location>
</feature>
<keyword evidence="3" id="KW-1185">Reference proteome</keyword>
<feature type="region of interest" description="Disordered" evidence="1">
    <location>
        <begin position="57"/>
        <end position="87"/>
    </location>
</feature>
<feature type="compositionally biased region" description="Acidic residues" evidence="1">
    <location>
        <begin position="250"/>
        <end position="262"/>
    </location>
</feature>
<evidence type="ECO:0000313" key="2">
    <source>
        <dbReference type="EMBL" id="TCC08182.1"/>
    </source>
</evidence>
<evidence type="ECO:0000313" key="3">
    <source>
        <dbReference type="Proteomes" id="UP000292346"/>
    </source>
</evidence>
<dbReference type="OrthoDB" id="3828528at2"/>
<dbReference type="EMBL" id="SJJZ01000002">
    <property type="protein sequence ID" value="TCC08182.1"/>
    <property type="molecule type" value="Genomic_DNA"/>
</dbReference>
<dbReference type="Proteomes" id="UP000292346">
    <property type="component" value="Unassembled WGS sequence"/>
</dbReference>
<feature type="region of interest" description="Disordered" evidence="1">
    <location>
        <begin position="101"/>
        <end position="159"/>
    </location>
</feature>
<gene>
    <name evidence="2" type="ORF">E0H45_19930</name>
</gene>
<name>A0A4R0HGZ4_9ACTN</name>